<reference evidence="1" key="1">
    <citation type="journal article" date="2015" name="Front. Microbiol.">
        <title>Combining genomic sequencing methods to explore viral diversity and reveal potential virus-host interactions.</title>
        <authorList>
            <person name="Chow C.E."/>
            <person name="Winget D.M."/>
            <person name="White R.A.III."/>
            <person name="Hallam S.J."/>
            <person name="Suttle C.A."/>
        </authorList>
    </citation>
    <scope>NUCLEOTIDE SEQUENCE</scope>
    <source>
        <strain evidence="1">Anoxic3_7</strain>
    </source>
</reference>
<protein>
    <submittedName>
        <fullName evidence="1">Uncharacterized protein</fullName>
    </submittedName>
</protein>
<sequence length="81" mass="9527">MEKIEGCHRCGNPSRIHFKEFVIPFALCLGCYRDLISVLHDVYHDMGIQYLTKCADRRKAVNELTTKFIAGEYDYLLDERR</sequence>
<reference evidence="1" key="2">
    <citation type="submission" date="2015-03" db="EMBL/GenBank/DDBJ databases">
        <authorList>
            <person name="Chow C.-E.T."/>
            <person name="Winget D.M."/>
            <person name="White R.A.III."/>
            <person name="Hallam S.J."/>
            <person name="Suttle C.A."/>
        </authorList>
    </citation>
    <scope>NUCLEOTIDE SEQUENCE</scope>
    <source>
        <strain evidence="1">Anoxic3_7</strain>
    </source>
</reference>
<proteinExistence type="predicted"/>
<evidence type="ECO:0000313" key="1">
    <source>
        <dbReference type="EMBL" id="AKH46405.1"/>
    </source>
</evidence>
<organism evidence="1">
    <name type="scientific">uncultured marine virus</name>
    <dbReference type="NCBI Taxonomy" id="186617"/>
    <lineage>
        <taxon>Viruses</taxon>
        <taxon>environmental samples</taxon>
    </lineage>
</organism>
<name>A0A0F7L3D0_9VIRU</name>
<dbReference type="EMBL" id="KR029582">
    <property type="protein sequence ID" value="AKH46405.1"/>
    <property type="molecule type" value="Genomic_DNA"/>
</dbReference>
<accession>A0A0F7L3D0</accession>